<dbReference type="RefSeq" id="WP_085483359.1">
    <property type="nucleotide sequence ID" value="NZ_FXAT01000003.1"/>
</dbReference>
<accession>A0A1X7KFR8</accession>
<dbReference type="EMBL" id="FXAT01000003">
    <property type="protein sequence ID" value="SMG39809.1"/>
    <property type="molecule type" value="Genomic_DNA"/>
</dbReference>
<dbReference type="PANTHER" id="PTHR43019:SF23">
    <property type="entry name" value="PROTEASE DO-LIKE 5, CHLOROPLASTIC"/>
    <property type="match status" value="1"/>
</dbReference>
<dbReference type="STRING" id="1515439.SAMN06265784_103712"/>
<gene>
    <name evidence="1" type="ORF">SAMN06265784_103712</name>
</gene>
<protein>
    <submittedName>
        <fullName evidence="1">Trypsin-like peptidase domain-containing protein</fullName>
    </submittedName>
</protein>
<evidence type="ECO:0000313" key="1">
    <source>
        <dbReference type="EMBL" id="SMG39809.1"/>
    </source>
</evidence>
<dbReference type="OrthoDB" id="7041766at2"/>
<proteinExistence type="predicted"/>
<sequence>MLEELYSRISPACCSITVFLDDEKISEGTGYAYTPEGQVLTAAHVVTGRFPIRRSDYRTPDLKIFCKFPGVPVAEYAVVMCCPEIQVSGFTSNVQLDMAVLHPKVPFSHNVHWIPVPLETPRLGQCVFMAGYSEELRLPFDVDRLLSPTTEGADAFRAAMDKGFQADMTGPLIKQGYIGNIRRIVATTEGRGTLECDVMYIDNAMHTGASGGPLINERGEAIGVLSQRAVTTVDVGKEGNTRVPSGCTVAISLMPLRFAGAGAGTAA</sequence>
<dbReference type="InterPro" id="IPR009003">
    <property type="entry name" value="Peptidase_S1_PA"/>
</dbReference>
<dbReference type="Proteomes" id="UP000193228">
    <property type="component" value="Unassembled WGS sequence"/>
</dbReference>
<dbReference type="Gene3D" id="2.40.10.10">
    <property type="entry name" value="Trypsin-like serine proteases"/>
    <property type="match status" value="2"/>
</dbReference>
<keyword evidence="2" id="KW-1185">Reference proteome</keyword>
<reference evidence="2" key="1">
    <citation type="submission" date="2017-04" db="EMBL/GenBank/DDBJ databases">
        <authorList>
            <person name="Varghese N."/>
            <person name="Submissions S."/>
        </authorList>
    </citation>
    <scope>NUCLEOTIDE SEQUENCE [LARGE SCALE GENOMIC DNA]</scope>
    <source>
        <strain evidence="2">LMG 29540</strain>
    </source>
</reference>
<evidence type="ECO:0000313" key="2">
    <source>
        <dbReference type="Proteomes" id="UP000193228"/>
    </source>
</evidence>
<name>A0A1X7KFR8_9BURK</name>
<dbReference type="AlphaFoldDB" id="A0A1X7KFR8"/>
<organism evidence="1 2">
    <name type="scientific">Paraburkholderia susongensis</name>
    <dbReference type="NCBI Taxonomy" id="1515439"/>
    <lineage>
        <taxon>Bacteria</taxon>
        <taxon>Pseudomonadati</taxon>
        <taxon>Pseudomonadota</taxon>
        <taxon>Betaproteobacteria</taxon>
        <taxon>Burkholderiales</taxon>
        <taxon>Burkholderiaceae</taxon>
        <taxon>Paraburkholderia</taxon>
    </lineage>
</organism>
<dbReference type="SUPFAM" id="SSF50494">
    <property type="entry name" value="Trypsin-like serine proteases"/>
    <property type="match status" value="1"/>
</dbReference>
<dbReference type="PANTHER" id="PTHR43019">
    <property type="entry name" value="SERINE ENDOPROTEASE DEGS"/>
    <property type="match status" value="1"/>
</dbReference>
<dbReference type="Pfam" id="PF13365">
    <property type="entry name" value="Trypsin_2"/>
    <property type="match status" value="1"/>
</dbReference>
<dbReference type="InterPro" id="IPR043504">
    <property type="entry name" value="Peptidase_S1_PA_chymotrypsin"/>
</dbReference>